<dbReference type="EMBL" id="VFPJ01000001">
    <property type="protein sequence ID" value="TQM39380.1"/>
    <property type="molecule type" value="Genomic_DNA"/>
</dbReference>
<dbReference type="AlphaFoldDB" id="A0A543G2N3"/>
<evidence type="ECO:0000313" key="12">
    <source>
        <dbReference type="EMBL" id="TQM42008.1"/>
    </source>
</evidence>
<dbReference type="NCBIfam" id="NF033592">
    <property type="entry name" value="transpos_IS4_1"/>
    <property type="match status" value="1"/>
</dbReference>
<dbReference type="EMBL" id="VFPJ01000001">
    <property type="protein sequence ID" value="TQM41973.1"/>
    <property type="molecule type" value="Genomic_DNA"/>
</dbReference>
<dbReference type="InterPro" id="IPR002559">
    <property type="entry name" value="Transposase_11"/>
</dbReference>
<dbReference type="GO" id="GO:0004803">
    <property type="term" value="F:transposase activity"/>
    <property type="evidence" value="ECO:0007669"/>
    <property type="project" value="InterPro"/>
</dbReference>
<dbReference type="Pfam" id="PF01609">
    <property type="entry name" value="DDE_Tnp_1"/>
    <property type="match status" value="1"/>
</dbReference>
<reference evidence="5 14" key="1">
    <citation type="submission" date="2019-06" db="EMBL/GenBank/DDBJ databases">
        <title>Genomic Encyclopedia of Archaeal and Bacterial Type Strains, Phase II (KMG-II): from individual species to whole genera.</title>
        <authorList>
            <person name="Goeker M."/>
        </authorList>
    </citation>
    <scope>NUCLEOTIDE SEQUENCE [LARGE SCALE GENOMIC DNA]</scope>
    <source>
        <strain evidence="5 14">DSM 24789</strain>
    </source>
</reference>
<dbReference type="EMBL" id="VFPJ01000001">
    <property type="protein sequence ID" value="TQM41784.1"/>
    <property type="molecule type" value="Genomic_DNA"/>
</dbReference>
<feature type="domain" description="Transposase IS4-like" evidence="2">
    <location>
        <begin position="127"/>
        <end position="357"/>
    </location>
</feature>
<dbReference type="EMBL" id="VFPJ01000001">
    <property type="protein sequence ID" value="TQM39402.1"/>
    <property type="molecule type" value="Genomic_DNA"/>
</dbReference>
<dbReference type="EMBL" id="VFPJ01000001">
    <property type="protein sequence ID" value="TQM41853.1"/>
    <property type="molecule type" value="Genomic_DNA"/>
</dbReference>
<dbReference type="GO" id="GO:0003677">
    <property type="term" value="F:DNA binding"/>
    <property type="evidence" value="ECO:0007669"/>
    <property type="project" value="InterPro"/>
</dbReference>
<proteinExistence type="predicted"/>
<evidence type="ECO:0000313" key="10">
    <source>
        <dbReference type="EMBL" id="TQM41973.1"/>
    </source>
</evidence>
<dbReference type="EMBL" id="VFPJ01000001">
    <property type="protein sequence ID" value="TQM40353.1"/>
    <property type="molecule type" value="Genomic_DNA"/>
</dbReference>
<dbReference type="SUPFAM" id="SSF53098">
    <property type="entry name" value="Ribonuclease H-like"/>
    <property type="match status" value="1"/>
</dbReference>
<comment type="caution">
    <text evidence="5">The sequence shown here is derived from an EMBL/GenBank/DDBJ whole genome shotgun (WGS) entry which is preliminary data.</text>
</comment>
<evidence type="ECO:0000313" key="3">
    <source>
        <dbReference type="EMBL" id="TQM39380.1"/>
    </source>
</evidence>
<evidence type="ECO:0000313" key="5">
    <source>
        <dbReference type="EMBL" id="TQM40353.1"/>
    </source>
</evidence>
<dbReference type="Proteomes" id="UP000320773">
    <property type="component" value="Unassembled WGS sequence"/>
</dbReference>
<evidence type="ECO:0000313" key="13">
    <source>
        <dbReference type="EMBL" id="TQM42371.1"/>
    </source>
</evidence>
<accession>A0A543G2N3</accession>
<dbReference type="PANTHER" id="PTHR37529:SF1">
    <property type="entry name" value="TRANSPOSASE INSG FOR INSERTION SEQUENCE ELEMENT IS4-RELATED"/>
    <property type="match status" value="1"/>
</dbReference>
<feature type="compositionally biased region" description="Basic residues" evidence="1">
    <location>
        <begin position="428"/>
        <end position="440"/>
    </location>
</feature>
<gene>
    <name evidence="3" type="ORF">BC670_0168</name>
    <name evidence="4" type="ORF">BC670_0190</name>
    <name evidence="5" type="ORF">BC670_1236</name>
    <name evidence="6" type="ORF">BC670_1805</name>
    <name evidence="7" type="ORF">BC670_2782</name>
    <name evidence="8" type="ORF">BC670_2789</name>
    <name evidence="9" type="ORF">BC670_2865</name>
    <name evidence="10" type="ORF">BC670_2991</name>
    <name evidence="11" type="ORF">BC670_2996</name>
    <name evidence="12" type="ORF">BC670_3031</name>
    <name evidence="13" type="ORF">BC670_3428</name>
</gene>
<evidence type="ECO:0000313" key="7">
    <source>
        <dbReference type="EMBL" id="TQM41778.1"/>
    </source>
</evidence>
<dbReference type="GO" id="GO:0006313">
    <property type="term" value="P:DNA transposition"/>
    <property type="evidence" value="ECO:0007669"/>
    <property type="project" value="InterPro"/>
</dbReference>
<dbReference type="InterPro" id="IPR047952">
    <property type="entry name" value="Transpos_IS4"/>
</dbReference>
<evidence type="ECO:0000313" key="4">
    <source>
        <dbReference type="EMBL" id="TQM39402.1"/>
    </source>
</evidence>
<dbReference type="EMBL" id="VFPJ01000001">
    <property type="protein sequence ID" value="TQM41778.1"/>
    <property type="molecule type" value="Genomic_DNA"/>
</dbReference>
<evidence type="ECO:0000313" key="11">
    <source>
        <dbReference type="EMBL" id="TQM41977.1"/>
    </source>
</evidence>
<organism evidence="5 14">
    <name type="scientific">Flavobacterium branchiophilum</name>
    <dbReference type="NCBI Taxonomy" id="55197"/>
    <lineage>
        <taxon>Bacteria</taxon>
        <taxon>Pseudomonadati</taxon>
        <taxon>Bacteroidota</taxon>
        <taxon>Flavobacteriia</taxon>
        <taxon>Flavobacteriales</taxon>
        <taxon>Flavobacteriaceae</taxon>
        <taxon>Flavobacterium</taxon>
    </lineage>
</organism>
<name>A0A543G2N3_9FLAO</name>
<evidence type="ECO:0000256" key="1">
    <source>
        <dbReference type="SAM" id="MobiDB-lite"/>
    </source>
</evidence>
<protein>
    <submittedName>
        <fullName evidence="5">DDE family transposase</fullName>
    </submittedName>
</protein>
<evidence type="ECO:0000313" key="8">
    <source>
        <dbReference type="EMBL" id="TQM41784.1"/>
    </source>
</evidence>
<feature type="region of interest" description="Disordered" evidence="1">
    <location>
        <begin position="428"/>
        <end position="449"/>
    </location>
</feature>
<sequence>MQGYIWGNPNDTLNEDSRVKLTSNISYGLDKEEFTSRSKDGLKGVFSRNRKLNLKNLIVLIMSSASSVQRDLDRFYKSMDKSDFSIRKVTKGAFTQARAKLNPEAFKRLNQVAIDTFYEQNLVYTWHGMRTLAVDGTTLMLPNHQSIKDEFGVHKFGPKADKERSIARASVLYDVLNLVAIDSQIDCYRTSEKELLSKHLEYLKPDDLLLMDRGYPSKALFFQLMAKGVHFCARMKEDWWLELKAFKKSGKNEDFVSFKLPAKDKNLLSDYPQYQEATIKCRLLKIVLETGETEILCTSLTDFEKYPYDDFQELYHYRWNEEEAYKMLKSRVEVENFSGKTAKAVRQDFYAKMFLLTLCAAYAHPIEEKVRAEYKADDKRKHDQKINRTSAVAMTRETLIAVFIRKEYKKALEAFDDIVAKTREIIRPKRSMPRPHKPRKQYPMNYKKL</sequence>
<dbReference type="PANTHER" id="PTHR37529">
    <property type="entry name" value="TRANSPOSASE INSG FOR INSERTION SEQUENCE ELEMENT IS4-RELATED"/>
    <property type="match status" value="1"/>
</dbReference>
<dbReference type="EMBL" id="VFPJ01000001">
    <property type="protein sequence ID" value="TQM42371.1"/>
    <property type="molecule type" value="Genomic_DNA"/>
</dbReference>
<evidence type="ECO:0000313" key="6">
    <source>
        <dbReference type="EMBL" id="TQM40890.1"/>
    </source>
</evidence>
<evidence type="ECO:0000313" key="14">
    <source>
        <dbReference type="Proteomes" id="UP000320773"/>
    </source>
</evidence>
<dbReference type="InterPro" id="IPR012337">
    <property type="entry name" value="RNaseH-like_sf"/>
</dbReference>
<evidence type="ECO:0000313" key="9">
    <source>
        <dbReference type="EMBL" id="TQM41853.1"/>
    </source>
</evidence>
<dbReference type="RefSeq" id="WP_089080838.1">
    <property type="nucleotide sequence ID" value="NZ_VFPJ01000001.1"/>
</dbReference>
<dbReference type="EMBL" id="VFPJ01000001">
    <property type="protein sequence ID" value="TQM41977.1"/>
    <property type="molecule type" value="Genomic_DNA"/>
</dbReference>
<evidence type="ECO:0000259" key="2">
    <source>
        <dbReference type="Pfam" id="PF01609"/>
    </source>
</evidence>
<dbReference type="EMBL" id="VFPJ01000001">
    <property type="protein sequence ID" value="TQM40890.1"/>
    <property type="molecule type" value="Genomic_DNA"/>
</dbReference>
<dbReference type="EMBL" id="VFPJ01000001">
    <property type="protein sequence ID" value="TQM42008.1"/>
    <property type="molecule type" value="Genomic_DNA"/>
</dbReference>